<evidence type="ECO:0000256" key="3">
    <source>
        <dbReference type="ARBA" id="ARBA00049429"/>
    </source>
</evidence>
<sequence length="279" mass="31118">MTDRFFMCAPRHFEVAYVINPWMEGNIAHGNNKKAMRQWNALARAIGKLARIECIPAEAGVPDMVFTANAGLVLENKVVLSRFRHAQRRLEEPYFEKWFAEQGFHVLTLPPDMPFEGAGDALLDRRLPLLWMGYGHRSDFSCAALLSEKLEIEVQTLKLVNSRFYHLDTCFCPLEGGYLMYHPAAFDAASQAQIAARIPAEYRIPVSAADAFEFACNAVNSGRNIFLNHASPALTNELQSRGFIVHQTPLSEFMKAGGAAKCLTLKLTEPRKLASQAAA</sequence>
<protein>
    <recommendedName>
        <fullName evidence="2">arginine deiminase</fullName>
        <ecNumber evidence="2">3.5.3.6</ecNumber>
    </recommendedName>
</protein>
<accession>A0ABU1BK58</accession>
<dbReference type="Gene3D" id="3.75.10.10">
    <property type="entry name" value="L-arginine/glycine Amidinotransferase, Chain A"/>
    <property type="match status" value="1"/>
</dbReference>
<dbReference type="Pfam" id="PF19420">
    <property type="entry name" value="DDAH_eukar"/>
    <property type="match status" value="1"/>
</dbReference>
<dbReference type="SUPFAM" id="SSF55909">
    <property type="entry name" value="Pentein"/>
    <property type="match status" value="1"/>
</dbReference>
<comment type="pathway">
    <text evidence="1">Amino-acid degradation; L-arginine degradation via ADI pathway; carbamoyl phosphate from L-arginine: step 1/2.</text>
</comment>
<dbReference type="PANTHER" id="PTHR47271">
    <property type="entry name" value="ARGININE DEIMINASE"/>
    <property type="match status" value="1"/>
</dbReference>
<dbReference type="Proteomes" id="UP001225596">
    <property type="component" value="Unassembled WGS sequence"/>
</dbReference>
<evidence type="ECO:0000256" key="2">
    <source>
        <dbReference type="ARBA" id="ARBA00012171"/>
    </source>
</evidence>
<evidence type="ECO:0000313" key="4">
    <source>
        <dbReference type="EMBL" id="MDQ9169257.1"/>
    </source>
</evidence>
<dbReference type="EMBL" id="JAUYVH010000001">
    <property type="protein sequence ID" value="MDQ9169257.1"/>
    <property type="molecule type" value="Genomic_DNA"/>
</dbReference>
<keyword evidence="5" id="KW-1185">Reference proteome</keyword>
<name>A0ABU1BK58_9BURK</name>
<gene>
    <name evidence="4" type="ORF">Q8A64_02415</name>
</gene>
<comment type="caution">
    <text evidence="4">The sequence shown here is derived from an EMBL/GenBank/DDBJ whole genome shotgun (WGS) entry which is preliminary data.</text>
</comment>
<reference evidence="4 5" key="1">
    <citation type="submission" date="2023-08" db="EMBL/GenBank/DDBJ databases">
        <title>Oxalobacteraceae gen .nov., isolated from river sludge outside the plant.</title>
        <authorList>
            <person name="Zhao S.Y."/>
        </authorList>
    </citation>
    <scope>NUCLEOTIDE SEQUENCE [LARGE SCALE GENOMIC DNA]</scope>
    <source>
        <strain evidence="4 5">R-40</strain>
    </source>
</reference>
<dbReference type="PANTHER" id="PTHR47271:SF2">
    <property type="entry name" value="ARGININE DEIMINASE"/>
    <property type="match status" value="1"/>
</dbReference>
<dbReference type="RefSeq" id="WP_338435114.1">
    <property type="nucleotide sequence ID" value="NZ_JAUYVH010000001.1"/>
</dbReference>
<evidence type="ECO:0000313" key="5">
    <source>
        <dbReference type="Proteomes" id="UP001225596"/>
    </source>
</evidence>
<proteinExistence type="predicted"/>
<dbReference type="EC" id="3.5.3.6" evidence="2"/>
<comment type="catalytic activity">
    <reaction evidence="3">
        <text>L-arginine + H2O = L-citrulline + NH4(+)</text>
        <dbReference type="Rhea" id="RHEA:19597"/>
        <dbReference type="ChEBI" id="CHEBI:15377"/>
        <dbReference type="ChEBI" id="CHEBI:28938"/>
        <dbReference type="ChEBI" id="CHEBI:32682"/>
        <dbReference type="ChEBI" id="CHEBI:57743"/>
        <dbReference type="EC" id="3.5.3.6"/>
    </reaction>
</comment>
<evidence type="ECO:0000256" key="1">
    <source>
        <dbReference type="ARBA" id="ARBA00005213"/>
    </source>
</evidence>
<organism evidence="4 5">
    <name type="scientific">Keguizhuia sedimenti</name>
    <dbReference type="NCBI Taxonomy" id="3064264"/>
    <lineage>
        <taxon>Bacteria</taxon>
        <taxon>Pseudomonadati</taxon>
        <taxon>Pseudomonadota</taxon>
        <taxon>Betaproteobacteria</taxon>
        <taxon>Burkholderiales</taxon>
        <taxon>Oxalobacteraceae</taxon>
        <taxon>Keguizhuia</taxon>
    </lineage>
</organism>